<keyword evidence="4" id="KW-1185">Reference proteome</keyword>
<feature type="compositionally biased region" description="Basic and acidic residues" evidence="1">
    <location>
        <begin position="265"/>
        <end position="276"/>
    </location>
</feature>
<sequence>MAEVEIKASEEKEGKIMPVNTQVIPEGSDVSAAVTCNEREGQENDTTGEGKKQDEIQPKEQELPELIRHKHESKRMMPCLPSINLLELTTILRDPNMPSQKILKEVADKIMTRSEESESDDGSVSSGGGVVGMKGLLDCIFEVSYMHEDSDISDDDDSFERIPRQIPCTFCNKIFGSTMTWNTHVLVAHPQQEHSVHNIRKTSVSESERKEKGHPHRKHLRSSSKSECDASNIKAYYTSAANKKQASGEENVPVRKRHSSFSKSQHREVRKWDSKHQPSSGQLKNESPSSGISSCELMHRDKEIATVEHQSESTEGEVNTGAASEALDKVSAVESAGKSAKASSQQQGTDNTCLNQSSSEMKDDTELPQSSGSASGTHIPVNSSEHAAALSSHSKCGQKRRTTPELPESTSVSSLSSKRSRKTIAKD</sequence>
<dbReference type="OrthoDB" id="6146086at2759"/>
<reference evidence="3" key="1">
    <citation type="submission" date="2021-04" db="EMBL/GenBank/DDBJ databases">
        <authorList>
            <consortium name="Molecular Ecology Group"/>
        </authorList>
    </citation>
    <scope>NUCLEOTIDE SEQUENCE</scope>
</reference>
<dbReference type="Proteomes" id="UP000678393">
    <property type="component" value="Unassembled WGS sequence"/>
</dbReference>
<proteinExistence type="predicted"/>
<name>A0A8S3ZSJ4_9EUPU</name>
<dbReference type="PROSITE" id="PS00028">
    <property type="entry name" value="ZINC_FINGER_C2H2_1"/>
    <property type="match status" value="1"/>
</dbReference>
<dbReference type="InterPro" id="IPR013087">
    <property type="entry name" value="Znf_C2H2_type"/>
</dbReference>
<feature type="compositionally biased region" description="Polar residues" evidence="1">
    <location>
        <begin position="367"/>
        <end position="382"/>
    </location>
</feature>
<feature type="domain" description="C2H2-type" evidence="2">
    <location>
        <begin position="168"/>
        <end position="189"/>
    </location>
</feature>
<accession>A0A8S3ZSJ4</accession>
<organism evidence="3 4">
    <name type="scientific">Candidula unifasciata</name>
    <dbReference type="NCBI Taxonomy" id="100452"/>
    <lineage>
        <taxon>Eukaryota</taxon>
        <taxon>Metazoa</taxon>
        <taxon>Spiralia</taxon>
        <taxon>Lophotrochozoa</taxon>
        <taxon>Mollusca</taxon>
        <taxon>Gastropoda</taxon>
        <taxon>Heterobranchia</taxon>
        <taxon>Euthyneura</taxon>
        <taxon>Panpulmonata</taxon>
        <taxon>Eupulmonata</taxon>
        <taxon>Stylommatophora</taxon>
        <taxon>Helicina</taxon>
        <taxon>Helicoidea</taxon>
        <taxon>Geomitridae</taxon>
        <taxon>Candidula</taxon>
    </lineage>
</organism>
<protein>
    <recommendedName>
        <fullName evidence="2">C2H2-type domain-containing protein</fullName>
    </recommendedName>
</protein>
<feature type="region of interest" description="Disordered" evidence="1">
    <location>
        <begin position="191"/>
        <end position="227"/>
    </location>
</feature>
<evidence type="ECO:0000256" key="1">
    <source>
        <dbReference type="SAM" id="MobiDB-lite"/>
    </source>
</evidence>
<feature type="region of interest" description="Disordered" evidence="1">
    <location>
        <begin position="241"/>
        <end position="293"/>
    </location>
</feature>
<feature type="compositionally biased region" description="Low complexity" evidence="1">
    <location>
        <begin position="404"/>
        <end position="417"/>
    </location>
</feature>
<feature type="compositionally biased region" description="Basic residues" evidence="1">
    <location>
        <begin position="418"/>
        <end position="427"/>
    </location>
</feature>
<evidence type="ECO:0000313" key="3">
    <source>
        <dbReference type="EMBL" id="CAG5130800.1"/>
    </source>
</evidence>
<dbReference type="AlphaFoldDB" id="A0A8S3ZSJ4"/>
<feature type="compositionally biased region" description="Low complexity" evidence="1">
    <location>
        <begin position="383"/>
        <end position="394"/>
    </location>
</feature>
<evidence type="ECO:0000259" key="2">
    <source>
        <dbReference type="PROSITE" id="PS00028"/>
    </source>
</evidence>
<feature type="compositionally biased region" description="Basic and acidic residues" evidence="1">
    <location>
        <begin position="37"/>
        <end position="60"/>
    </location>
</feature>
<feature type="region of interest" description="Disordered" evidence="1">
    <location>
        <begin position="36"/>
        <end position="60"/>
    </location>
</feature>
<feature type="compositionally biased region" description="Basic residues" evidence="1">
    <location>
        <begin position="212"/>
        <end position="222"/>
    </location>
</feature>
<dbReference type="EMBL" id="CAJHNH020004268">
    <property type="protein sequence ID" value="CAG5130800.1"/>
    <property type="molecule type" value="Genomic_DNA"/>
</dbReference>
<feature type="compositionally biased region" description="Polar residues" evidence="1">
    <location>
        <begin position="349"/>
        <end position="359"/>
    </location>
</feature>
<evidence type="ECO:0000313" key="4">
    <source>
        <dbReference type="Proteomes" id="UP000678393"/>
    </source>
</evidence>
<feature type="region of interest" description="Disordered" evidence="1">
    <location>
        <begin position="306"/>
        <end position="427"/>
    </location>
</feature>
<feature type="compositionally biased region" description="Low complexity" evidence="1">
    <location>
        <begin position="329"/>
        <end position="348"/>
    </location>
</feature>
<gene>
    <name evidence="3" type="ORF">CUNI_LOCUS16358</name>
</gene>
<comment type="caution">
    <text evidence="3">The sequence shown here is derived from an EMBL/GenBank/DDBJ whole genome shotgun (WGS) entry which is preliminary data.</text>
</comment>
<feature type="compositionally biased region" description="Polar residues" evidence="1">
    <location>
        <begin position="277"/>
        <end position="293"/>
    </location>
</feature>